<dbReference type="Proteomes" id="UP000748756">
    <property type="component" value="Unassembled WGS sequence"/>
</dbReference>
<dbReference type="PANTHER" id="PTHR11102:SF160">
    <property type="entry name" value="ERAD-ASSOCIATED E3 UBIQUITIN-PROTEIN LIGASE COMPONENT HRD3"/>
    <property type="match status" value="1"/>
</dbReference>
<evidence type="ECO:0000313" key="3">
    <source>
        <dbReference type="Proteomes" id="UP000748756"/>
    </source>
</evidence>
<accession>A0A9P5REF3</accession>
<dbReference type="PANTHER" id="PTHR11102">
    <property type="entry name" value="SEL-1-LIKE PROTEIN"/>
    <property type="match status" value="1"/>
</dbReference>
<reference evidence="2" key="1">
    <citation type="journal article" date="2020" name="Fungal Divers.">
        <title>Resolving the Mortierellaceae phylogeny through synthesis of multi-gene phylogenetics and phylogenomics.</title>
        <authorList>
            <person name="Vandepol N."/>
            <person name="Liber J."/>
            <person name="Desiro A."/>
            <person name="Na H."/>
            <person name="Kennedy M."/>
            <person name="Barry K."/>
            <person name="Grigoriev I.V."/>
            <person name="Miller A.N."/>
            <person name="O'Donnell K."/>
            <person name="Stajich J.E."/>
            <person name="Bonito G."/>
        </authorList>
    </citation>
    <scope>NUCLEOTIDE SEQUENCE</scope>
    <source>
        <strain evidence="2">NRRL 6426</strain>
    </source>
</reference>
<dbReference type="OrthoDB" id="2384430at2759"/>
<gene>
    <name evidence="2" type="ORF">BG015_004088</name>
</gene>
<dbReference type="InterPro" id="IPR006597">
    <property type="entry name" value="Sel1-like"/>
</dbReference>
<organism evidence="2 3">
    <name type="scientific">Linnemannia schmuckeri</name>
    <dbReference type="NCBI Taxonomy" id="64567"/>
    <lineage>
        <taxon>Eukaryota</taxon>
        <taxon>Fungi</taxon>
        <taxon>Fungi incertae sedis</taxon>
        <taxon>Mucoromycota</taxon>
        <taxon>Mortierellomycotina</taxon>
        <taxon>Mortierellomycetes</taxon>
        <taxon>Mortierellales</taxon>
        <taxon>Mortierellaceae</taxon>
        <taxon>Linnemannia</taxon>
    </lineage>
</organism>
<proteinExistence type="inferred from homology"/>
<dbReference type="SMART" id="SM00671">
    <property type="entry name" value="SEL1"/>
    <property type="match status" value="4"/>
</dbReference>
<dbReference type="InterPro" id="IPR050767">
    <property type="entry name" value="Sel1_AlgK"/>
</dbReference>
<dbReference type="EMBL" id="JAAAUQ010001973">
    <property type="protein sequence ID" value="KAF9129859.1"/>
    <property type="molecule type" value="Genomic_DNA"/>
</dbReference>
<dbReference type="Pfam" id="PF08238">
    <property type="entry name" value="Sel1"/>
    <property type="match status" value="6"/>
</dbReference>
<dbReference type="AlphaFoldDB" id="A0A9P5REF3"/>
<name>A0A9P5REF3_9FUNG</name>
<evidence type="ECO:0008006" key="4">
    <source>
        <dbReference type="Google" id="ProtNLM"/>
    </source>
</evidence>
<comment type="caution">
    <text evidence="2">The sequence shown here is derived from an EMBL/GenBank/DDBJ whole genome shotgun (WGS) entry which is preliminary data.</text>
</comment>
<evidence type="ECO:0000256" key="1">
    <source>
        <dbReference type="ARBA" id="ARBA00038101"/>
    </source>
</evidence>
<sequence>MLHIEPRRIAVVPNVILDVVVGCELAAVDAASLQRTVQDWSLSTPQPTPTTNTPQDFSAKDLRQTMVAANQGDMEAQIALGDRYKKGEGVTRDLKAAMGWYRKAAEGAQGHPRAQYNIGLLYLRTDSLEQFLKLHDSTSVEYDDDSNQDGGDGVIPKNRVRALEWFRKAADQGLAEAQFGVAVVMFTDEEFNIRRPDPETASTIVGWSLKSAIQGLPEAQFFLGSLHKGGKCYLPEDDAKAADWYIKAAGQGHTEAQLELESFYCHLSNISDYGGASHDSAGTESKVKASVVKAAEHGIASAQFCMGVMYRDGRGGVPKDESKGFEWMLKAAKQGHKNCQMEVIESYENGTGVPMNREKGLEWYTKAH</sequence>
<dbReference type="InterPro" id="IPR011990">
    <property type="entry name" value="TPR-like_helical_dom_sf"/>
</dbReference>
<dbReference type="SUPFAM" id="SSF81901">
    <property type="entry name" value="HCP-like"/>
    <property type="match status" value="3"/>
</dbReference>
<comment type="similarity">
    <text evidence="1">Belongs to the sel-1 family.</text>
</comment>
<evidence type="ECO:0000313" key="2">
    <source>
        <dbReference type="EMBL" id="KAF9129859.1"/>
    </source>
</evidence>
<keyword evidence="3" id="KW-1185">Reference proteome</keyword>
<protein>
    <recommendedName>
        <fullName evidence="4">HCP-like protein</fullName>
    </recommendedName>
</protein>
<dbReference type="Gene3D" id="1.25.40.10">
    <property type="entry name" value="Tetratricopeptide repeat domain"/>
    <property type="match status" value="3"/>
</dbReference>